<feature type="region of interest" description="Disordered" evidence="1">
    <location>
        <begin position="78"/>
        <end position="103"/>
    </location>
</feature>
<name>A0ABW2D3M0_9ACTN</name>
<sequence>MLHAYGDDIEADFHEYYRLDIADVYTGALSPAKAFRLMLRLPAASRFIRAVAGPKAEWNASEYILAGILDTLANANWQRGGGKGRRPKPIPRPGKEVVETRYGAKPTRSNAEVLKYLDSLK</sequence>
<comment type="caution">
    <text evidence="2">The sequence shown here is derived from an EMBL/GenBank/DDBJ whole genome shotgun (WGS) entry which is preliminary data.</text>
</comment>
<gene>
    <name evidence="2" type="ORF">ACFQS3_02665</name>
</gene>
<dbReference type="Proteomes" id="UP001596470">
    <property type="component" value="Unassembled WGS sequence"/>
</dbReference>
<evidence type="ECO:0000256" key="1">
    <source>
        <dbReference type="SAM" id="MobiDB-lite"/>
    </source>
</evidence>
<evidence type="ECO:0000313" key="3">
    <source>
        <dbReference type="Proteomes" id="UP001596470"/>
    </source>
</evidence>
<dbReference type="EMBL" id="JBHSYS010000001">
    <property type="protein sequence ID" value="MFC6956090.1"/>
    <property type="molecule type" value="Genomic_DNA"/>
</dbReference>
<reference evidence="3" key="1">
    <citation type="journal article" date="2019" name="Int. J. Syst. Evol. Microbiol.">
        <title>The Global Catalogue of Microorganisms (GCM) 10K type strain sequencing project: providing services to taxonomists for standard genome sequencing and annotation.</title>
        <authorList>
            <consortium name="The Broad Institute Genomics Platform"/>
            <consortium name="The Broad Institute Genome Sequencing Center for Infectious Disease"/>
            <person name="Wu L."/>
            <person name="Ma J."/>
        </authorList>
    </citation>
    <scope>NUCLEOTIDE SEQUENCE [LARGE SCALE GENOMIC DNA]</scope>
    <source>
        <strain evidence="3">KACC 12634</strain>
    </source>
</reference>
<keyword evidence="3" id="KW-1185">Reference proteome</keyword>
<dbReference type="RefSeq" id="WP_382353461.1">
    <property type="nucleotide sequence ID" value="NZ_JBHMBP010000004.1"/>
</dbReference>
<evidence type="ECO:0008006" key="4">
    <source>
        <dbReference type="Google" id="ProtNLM"/>
    </source>
</evidence>
<accession>A0ABW2D3M0</accession>
<protein>
    <recommendedName>
        <fullName evidence="4">Tail assembly chaperone</fullName>
    </recommendedName>
</protein>
<proteinExistence type="predicted"/>
<evidence type="ECO:0000313" key="2">
    <source>
        <dbReference type="EMBL" id="MFC6956090.1"/>
    </source>
</evidence>
<organism evidence="2 3">
    <name type="scientific">Glycomyces mayteni</name>
    <dbReference type="NCBI Taxonomy" id="543887"/>
    <lineage>
        <taxon>Bacteria</taxon>
        <taxon>Bacillati</taxon>
        <taxon>Actinomycetota</taxon>
        <taxon>Actinomycetes</taxon>
        <taxon>Glycomycetales</taxon>
        <taxon>Glycomycetaceae</taxon>
        <taxon>Glycomyces</taxon>
    </lineage>
</organism>